<dbReference type="GO" id="GO:0004519">
    <property type="term" value="F:endonuclease activity"/>
    <property type="evidence" value="ECO:0007669"/>
    <property type="project" value="UniProtKB-KW"/>
</dbReference>
<sequence length="136" mass="15014">MPKPRSFAQDRERSQQLTARAETRWGPKRHWHCVYCGRVGYAVDHIKPTALGGSDAVWNLAPVCITCNAHKVDRDPITWMVLVGVPEGRIWNLLQAAASPTWTAPAGLTFARIELNYPAGRAARRASDPPEGKKGS</sequence>
<gene>
    <name evidence="2" type="primary">49</name>
    <name evidence="2" type="ORF">PBI_BRAHMS_49</name>
</gene>
<evidence type="ECO:0000259" key="1">
    <source>
        <dbReference type="SMART" id="SM00507"/>
    </source>
</evidence>
<dbReference type="Proteomes" id="UP000279098">
    <property type="component" value="Genome"/>
</dbReference>
<dbReference type="InterPro" id="IPR002711">
    <property type="entry name" value="HNH"/>
</dbReference>
<evidence type="ECO:0000313" key="2">
    <source>
        <dbReference type="EMBL" id="AYN55920.1"/>
    </source>
</evidence>
<dbReference type="EMBL" id="MH834602">
    <property type="protein sequence ID" value="AYN55920.1"/>
    <property type="molecule type" value="Genomic_DNA"/>
</dbReference>
<evidence type="ECO:0000313" key="3">
    <source>
        <dbReference type="Proteomes" id="UP000279098"/>
    </source>
</evidence>
<dbReference type="Gene3D" id="1.10.30.50">
    <property type="match status" value="1"/>
</dbReference>
<accession>A0A3G2KAD0</accession>
<name>A0A3G2KAD0_9CAUD</name>
<reference evidence="2 3" key="1">
    <citation type="submission" date="2018-09" db="EMBL/GenBank/DDBJ databases">
        <authorList>
            <person name="Fryberger R.B."/>
            <person name="Stoner T.H."/>
            <person name="Garlena R.A."/>
            <person name="Russell D.A."/>
            <person name="Pope W.H."/>
            <person name="Jacobs-Sera D."/>
            <person name="Hatfull G.F."/>
        </authorList>
    </citation>
    <scope>NUCLEOTIDE SEQUENCE [LARGE SCALE GENOMIC DNA]</scope>
</reference>
<protein>
    <submittedName>
        <fullName evidence="2">HNH endonuclease</fullName>
    </submittedName>
</protein>
<dbReference type="CDD" id="cd00085">
    <property type="entry name" value="HNHc"/>
    <property type="match status" value="1"/>
</dbReference>
<feature type="domain" description="HNH nuclease" evidence="1">
    <location>
        <begin position="21"/>
        <end position="69"/>
    </location>
</feature>
<dbReference type="GO" id="GO:0003676">
    <property type="term" value="F:nucleic acid binding"/>
    <property type="evidence" value="ECO:0007669"/>
    <property type="project" value="InterPro"/>
</dbReference>
<keyword evidence="2" id="KW-0378">Hydrolase</keyword>
<dbReference type="SMART" id="SM00507">
    <property type="entry name" value="HNHc"/>
    <property type="match status" value="1"/>
</dbReference>
<keyword evidence="2" id="KW-0540">Nuclease</keyword>
<organism evidence="2 3">
    <name type="scientific">Microbacterium phage Brahms</name>
    <dbReference type="NCBI Taxonomy" id="2419973"/>
    <lineage>
        <taxon>Viruses</taxon>
        <taxon>Duplodnaviria</taxon>
        <taxon>Heunggongvirae</taxon>
        <taxon>Uroviricota</taxon>
        <taxon>Caudoviricetes</taxon>
        <taxon>Armstrongvirus</taxon>
        <taxon>Armstrongvirus armstrong</taxon>
    </lineage>
</organism>
<dbReference type="InterPro" id="IPR003615">
    <property type="entry name" value="HNH_nuc"/>
</dbReference>
<keyword evidence="2" id="KW-0255">Endonuclease</keyword>
<proteinExistence type="predicted"/>
<dbReference type="GO" id="GO:0008270">
    <property type="term" value="F:zinc ion binding"/>
    <property type="evidence" value="ECO:0007669"/>
    <property type="project" value="InterPro"/>
</dbReference>
<dbReference type="Pfam" id="PF01844">
    <property type="entry name" value="HNH"/>
    <property type="match status" value="1"/>
</dbReference>